<dbReference type="PANTHER" id="PTHR11113:SF14">
    <property type="entry name" value="N-ACETYLGLUCOSAMINE-6-PHOSPHATE DEACETYLASE"/>
    <property type="match status" value="1"/>
</dbReference>
<protein>
    <submittedName>
        <fullName evidence="10">N-acetylglucosamine-6-phosphate deacetylase</fullName>
    </submittedName>
</protein>
<feature type="binding site" evidence="7">
    <location>
        <begin position="214"/>
        <end position="215"/>
    </location>
    <ligand>
        <name>substrate</name>
    </ligand>
</feature>
<dbReference type="PIRSF" id="PIRSF038994">
    <property type="entry name" value="NagA"/>
    <property type="match status" value="1"/>
</dbReference>
<evidence type="ECO:0000256" key="3">
    <source>
        <dbReference type="ARBA" id="ARBA00022801"/>
    </source>
</evidence>
<feature type="binding site" evidence="7">
    <location>
        <position position="222"/>
    </location>
    <ligand>
        <name>substrate</name>
    </ligand>
</feature>
<keyword evidence="3 5" id="KW-0378">Hydrolase</keyword>
<dbReference type="GO" id="GO:0008448">
    <property type="term" value="F:N-acetylglucosamine-6-phosphate deacetylase activity"/>
    <property type="evidence" value="ECO:0007669"/>
    <property type="project" value="InterPro"/>
</dbReference>
<dbReference type="EMBL" id="JTDK01000006">
    <property type="protein sequence ID" value="KHK98611.1"/>
    <property type="molecule type" value="Genomic_DNA"/>
</dbReference>
<accession>A0A0B2AAG6</accession>
<organism evidence="10 11">
    <name type="scientific">Microbacterium mangrovi</name>
    <dbReference type="NCBI Taxonomy" id="1348253"/>
    <lineage>
        <taxon>Bacteria</taxon>
        <taxon>Bacillati</taxon>
        <taxon>Actinomycetota</taxon>
        <taxon>Actinomycetes</taxon>
        <taxon>Micrococcales</taxon>
        <taxon>Microbacteriaceae</taxon>
        <taxon>Microbacterium</taxon>
    </lineage>
</organism>
<comment type="cofactor">
    <cofactor evidence="8">
        <name>a divalent metal cation</name>
        <dbReference type="ChEBI" id="CHEBI:60240"/>
    </cofactor>
    <text evidence="8">Binds 1 divalent metal cation per subunit.</text>
</comment>
<reference evidence="10 11" key="1">
    <citation type="submission" date="2014-11" db="EMBL/GenBank/DDBJ databases">
        <title>Genome sequence of Microbacterium mangrovi MUSC 115(T).</title>
        <authorList>
            <person name="Lee L.-H."/>
        </authorList>
    </citation>
    <scope>NUCLEOTIDE SEQUENCE [LARGE SCALE GENOMIC DNA]</scope>
    <source>
        <strain evidence="10 11">MUSC 115</strain>
    </source>
</reference>
<dbReference type="GO" id="GO:0046872">
    <property type="term" value="F:metal ion binding"/>
    <property type="evidence" value="ECO:0007669"/>
    <property type="project" value="UniProtKB-KW"/>
</dbReference>
<feature type="binding site" evidence="8">
    <location>
        <position position="124"/>
    </location>
    <ligand>
        <name>Zn(2+)</name>
        <dbReference type="ChEBI" id="CHEBI:29105"/>
    </ligand>
</feature>
<feature type="binding site" evidence="8">
    <location>
        <position position="190"/>
    </location>
    <ligand>
        <name>Zn(2+)</name>
        <dbReference type="ChEBI" id="CHEBI:29105"/>
    </ligand>
</feature>
<dbReference type="InterPro" id="IPR006680">
    <property type="entry name" value="Amidohydro-rel"/>
</dbReference>
<dbReference type="CDD" id="cd00854">
    <property type="entry name" value="NagA"/>
    <property type="match status" value="1"/>
</dbReference>
<evidence type="ECO:0000259" key="9">
    <source>
        <dbReference type="Pfam" id="PF01979"/>
    </source>
</evidence>
<sequence length="386" mass="39576">MPLISAARVVTATAVHSPGWIDTRADGTVVAVGSGVPPRTPDADLGAATVVPGFVDMHVHGGGGGDYTDLDEASVRRARAAHFAHGTTTSMASLVAADPQRLRTQVDLLSGLVREGVVDGIHLEGPWISPDRCGAHDPAALRAPDGGELADLLARADGTIRMITFAPELPGALDAIRQTVDAGSIAAVGHTDASYEQVAPAVDAGATVATHLFNAMRPIHHRDPGPVVALLGDPRVTIEMIADGTHLHPELYRHALDAAGAHRVALVTDAMAAAALGDGQYTLGELRVEVRDAVARIAGTDTIAGSTTTMDALFRAAVHAGGGLDGPDPDAALTAAVRQTATTPAHAIGWAHVGDLAPGLRADFVVLDESLRVTRVHAAEASGARL</sequence>
<keyword evidence="4 5" id="KW-0119">Carbohydrate metabolism</keyword>
<dbReference type="Proteomes" id="UP000031030">
    <property type="component" value="Unassembled WGS sequence"/>
</dbReference>
<feature type="binding site" evidence="7">
    <location>
        <begin position="303"/>
        <end position="305"/>
    </location>
    <ligand>
        <name>substrate</name>
    </ligand>
</feature>
<feature type="binding site" evidence="7">
    <location>
        <position position="246"/>
    </location>
    <ligand>
        <name>substrate</name>
    </ligand>
</feature>
<evidence type="ECO:0000256" key="2">
    <source>
        <dbReference type="ARBA" id="ARBA00022723"/>
    </source>
</evidence>
<evidence type="ECO:0000256" key="4">
    <source>
        <dbReference type="ARBA" id="ARBA00023277"/>
    </source>
</evidence>
<comment type="caution">
    <text evidence="10">The sequence shown here is derived from an EMBL/GenBank/DDBJ whole genome shotgun (WGS) entry which is preliminary data.</text>
</comment>
<keyword evidence="2 8" id="KW-0479">Metal-binding</keyword>
<name>A0A0B2AAG6_9MICO</name>
<dbReference type="Pfam" id="PF01979">
    <property type="entry name" value="Amidohydro_1"/>
    <property type="match status" value="1"/>
</dbReference>
<dbReference type="STRING" id="1348253.LK09_06565"/>
<gene>
    <name evidence="10" type="ORF">LK09_06565</name>
</gene>
<dbReference type="InterPro" id="IPR003764">
    <property type="entry name" value="GlcNAc_6-P_deAcase"/>
</dbReference>
<dbReference type="InterPro" id="IPR032466">
    <property type="entry name" value="Metal_Hydrolase"/>
</dbReference>
<dbReference type="InterPro" id="IPR011059">
    <property type="entry name" value="Metal-dep_hydrolase_composite"/>
</dbReference>
<evidence type="ECO:0000256" key="5">
    <source>
        <dbReference type="PIRNR" id="PIRNR038994"/>
    </source>
</evidence>
<keyword evidence="11" id="KW-1185">Reference proteome</keyword>
<evidence type="ECO:0000256" key="1">
    <source>
        <dbReference type="ARBA" id="ARBA00010716"/>
    </source>
</evidence>
<dbReference type="RefSeq" id="WP_039397289.1">
    <property type="nucleotide sequence ID" value="NZ_JTDK01000006.1"/>
</dbReference>
<dbReference type="SUPFAM" id="SSF51556">
    <property type="entry name" value="Metallo-dependent hydrolases"/>
    <property type="match status" value="1"/>
</dbReference>
<evidence type="ECO:0000313" key="11">
    <source>
        <dbReference type="Proteomes" id="UP000031030"/>
    </source>
</evidence>
<evidence type="ECO:0000256" key="7">
    <source>
        <dbReference type="PIRSR" id="PIRSR038994-2"/>
    </source>
</evidence>
<evidence type="ECO:0000313" key="10">
    <source>
        <dbReference type="EMBL" id="KHK98611.1"/>
    </source>
</evidence>
<proteinExistence type="inferred from homology"/>
<dbReference type="SUPFAM" id="SSF51338">
    <property type="entry name" value="Composite domain of metallo-dependent hydrolases"/>
    <property type="match status" value="1"/>
</dbReference>
<evidence type="ECO:0000256" key="8">
    <source>
        <dbReference type="PIRSR" id="PIRSR038994-3"/>
    </source>
</evidence>
<feature type="binding site" evidence="7">
    <location>
        <position position="135"/>
    </location>
    <ligand>
        <name>substrate</name>
    </ligand>
</feature>
<evidence type="ECO:0000256" key="6">
    <source>
        <dbReference type="PIRSR" id="PIRSR038994-1"/>
    </source>
</evidence>
<feature type="active site" description="Proton donor/acceptor" evidence="6">
    <location>
        <position position="269"/>
    </location>
</feature>
<dbReference type="Gene3D" id="2.30.40.10">
    <property type="entry name" value="Urease, subunit C, domain 1"/>
    <property type="match status" value="1"/>
</dbReference>
<feature type="domain" description="Amidohydrolase-related" evidence="9">
    <location>
        <begin position="49"/>
        <end position="369"/>
    </location>
</feature>
<dbReference type="GO" id="GO:0006046">
    <property type="term" value="P:N-acetylglucosamine catabolic process"/>
    <property type="evidence" value="ECO:0007669"/>
    <property type="project" value="TreeGrafter"/>
</dbReference>
<dbReference type="OrthoDB" id="9776488at2"/>
<comment type="similarity">
    <text evidence="1 5">Belongs to the metallo-dependent hydrolases superfamily. NagA family.</text>
</comment>
<feature type="binding site" evidence="8">
    <location>
        <position position="211"/>
    </location>
    <ligand>
        <name>Zn(2+)</name>
        <dbReference type="ChEBI" id="CHEBI:29105"/>
    </ligand>
</feature>
<dbReference type="Gene3D" id="3.20.20.140">
    <property type="entry name" value="Metal-dependent hydrolases"/>
    <property type="match status" value="1"/>
</dbReference>
<dbReference type="PANTHER" id="PTHR11113">
    <property type="entry name" value="N-ACETYLGLUCOSAMINE-6-PHOSPHATE DEACETYLASE"/>
    <property type="match status" value="1"/>
</dbReference>
<dbReference type="AlphaFoldDB" id="A0A0B2AAG6"/>